<name>A0A0M8ZR63_9HYME</name>
<reference evidence="1 2" key="1">
    <citation type="submission" date="2015-07" db="EMBL/GenBank/DDBJ databases">
        <title>The genome of Melipona quadrifasciata.</title>
        <authorList>
            <person name="Pan H."/>
            <person name="Kapheim K."/>
        </authorList>
    </citation>
    <scope>NUCLEOTIDE SEQUENCE [LARGE SCALE GENOMIC DNA]</scope>
    <source>
        <strain evidence="1">0111107301</strain>
        <tissue evidence="1">Whole body</tissue>
    </source>
</reference>
<proteinExistence type="predicted"/>
<dbReference type="Proteomes" id="UP000053105">
    <property type="component" value="Unassembled WGS sequence"/>
</dbReference>
<dbReference type="AlphaFoldDB" id="A0A0M8ZR63"/>
<accession>A0A0M8ZR63</accession>
<evidence type="ECO:0000313" key="2">
    <source>
        <dbReference type="Proteomes" id="UP000053105"/>
    </source>
</evidence>
<sequence>MIHKLIIATKISDWSIWVMIREEVLARPRVGVALSDFNYYLFYIYTKDPIRILPIKSTLGEYLVSVSVTDMHQFGRLFIEKMSSRGNNLVGFPSAILENFLSNGIIIARDLSSLLVQSCKVVIVNTVGNATIQLQSYFMKLVQRSFTLSLKIGQDNCTSNRTELTLLICRIAVKFQDHSRSTLAAAQEAKNNLIFIM</sequence>
<protein>
    <submittedName>
        <fullName evidence="1">Uncharacterized protein</fullName>
    </submittedName>
</protein>
<organism evidence="1 2">
    <name type="scientific">Melipona quadrifasciata</name>
    <dbReference type="NCBI Taxonomy" id="166423"/>
    <lineage>
        <taxon>Eukaryota</taxon>
        <taxon>Metazoa</taxon>
        <taxon>Ecdysozoa</taxon>
        <taxon>Arthropoda</taxon>
        <taxon>Hexapoda</taxon>
        <taxon>Insecta</taxon>
        <taxon>Pterygota</taxon>
        <taxon>Neoptera</taxon>
        <taxon>Endopterygota</taxon>
        <taxon>Hymenoptera</taxon>
        <taxon>Apocrita</taxon>
        <taxon>Aculeata</taxon>
        <taxon>Apoidea</taxon>
        <taxon>Anthophila</taxon>
        <taxon>Apidae</taxon>
        <taxon>Melipona</taxon>
    </lineage>
</organism>
<keyword evidence="2" id="KW-1185">Reference proteome</keyword>
<gene>
    <name evidence="1" type="ORF">WN51_07999</name>
</gene>
<evidence type="ECO:0000313" key="1">
    <source>
        <dbReference type="EMBL" id="KOX67963.1"/>
    </source>
</evidence>
<dbReference type="EMBL" id="KQ435962">
    <property type="protein sequence ID" value="KOX67963.1"/>
    <property type="molecule type" value="Genomic_DNA"/>
</dbReference>